<dbReference type="Pfam" id="PF00588">
    <property type="entry name" value="SpoU_methylase"/>
    <property type="match status" value="1"/>
</dbReference>
<protein>
    <recommendedName>
        <fullName evidence="8">RNA methyltransferase, TrmH family</fullName>
    </recommendedName>
</protein>
<keyword evidence="2" id="KW-0489">Methyltransferase</keyword>
<dbReference type="InterPro" id="IPR051259">
    <property type="entry name" value="rRNA_Methyltransferase"/>
</dbReference>
<evidence type="ECO:0000313" key="7">
    <source>
        <dbReference type="Proteomes" id="UP000030101"/>
    </source>
</evidence>
<gene>
    <name evidence="6" type="ORF">HQ43_04545</name>
</gene>
<name>A0ABR4XLI3_9PORP</name>
<comment type="caution">
    <text evidence="6">The sequence shown here is derived from an EMBL/GenBank/DDBJ whole genome shotgun (WGS) entry which is preliminary data.</text>
</comment>
<dbReference type="Gene3D" id="3.40.1280.10">
    <property type="match status" value="1"/>
</dbReference>
<evidence type="ECO:0000313" key="6">
    <source>
        <dbReference type="EMBL" id="KGN92758.1"/>
    </source>
</evidence>
<dbReference type="Gene3D" id="3.30.1330.30">
    <property type="match status" value="1"/>
</dbReference>
<keyword evidence="7" id="KW-1185">Reference proteome</keyword>
<dbReference type="EMBL" id="JQZV01000008">
    <property type="protein sequence ID" value="KGN92758.1"/>
    <property type="molecule type" value="Genomic_DNA"/>
</dbReference>
<dbReference type="Pfam" id="PF22435">
    <property type="entry name" value="MRM3-like_sub_bind"/>
    <property type="match status" value="1"/>
</dbReference>
<dbReference type="PANTHER" id="PTHR43191:SF2">
    <property type="entry name" value="RRNA METHYLTRANSFERASE 3, MITOCHONDRIAL"/>
    <property type="match status" value="1"/>
</dbReference>
<dbReference type="PANTHER" id="PTHR43191">
    <property type="entry name" value="RRNA METHYLTRANSFERASE 3"/>
    <property type="match status" value="1"/>
</dbReference>
<feature type="domain" description="MRM3-like substrate binding" evidence="5">
    <location>
        <begin position="6"/>
        <end position="88"/>
    </location>
</feature>
<dbReference type="InterPro" id="IPR029028">
    <property type="entry name" value="Alpha/beta_knot_MTases"/>
</dbReference>
<dbReference type="InterPro" id="IPR053888">
    <property type="entry name" value="MRM3-like_sub_bind"/>
</dbReference>
<dbReference type="InterPro" id="IPR029026">
    <property type="entry name" value="tRNA_m1G_MTases_N"/>
</dbReference>
<organism evidence="6 7">
    <name type="scientific">Porphyromonas canoris</name>
    <dbReference type="NCBI Taxonomy" id="36875"/>
    <lineage>
        <taxon>Bacteria</taxon>
        <taxon>Pseudomonadati</taxon>
        <taxon>Bacteroidota</taxon>
        <taxon>Bacteroidia</taxon>
        <taxon>Bacteroidales</taxon>
        <taxon>Porphyromonadaceae</taxon>
        <taxon>Porphyromonas</taxon>
    </lineage>
</organism>
<comment type="similarity">
    <text evidence="1">Belongs to the class IV-like SAM-binding methyltransferase superfamily. RNA methyltransferase TrmH family.</text>
</comment>
<evidence type="ECO:0000256" key="1">
    <source>
        <dbReference type="ARBA" id="ARBA00007228"/>
    </source>
</evidence>
<feature type="domain" description="tRNA/rRNA methyltransferase SpoU type" evidence="4">
    <location>
        <begin position="110"/>
        <end position="250"/>
    </location>
</feature>
<evidence type="ECO:0000256" key="2">
    <source>
        <dbReference type="ARBA" id="ARBA00022603"/>
    </source>
</evidence>
<dbReference type="SUPFAM" id="SSF75217">
    <property type="entry name" value="alpha/beta knot"/>
    <property type="match status" value="1"/>
</dbReference>
<dbReference type="RefSeq" id="WP_036790225.1">
    <property type="nucleotide sequence ID" value="NZ_JQZV01000008.1"/>
</dbReference>
<sequence>MKPITNNEVKLISSLQHARYRHRHGLFVAETWKVIKELLPYFDLHLIACHPSFPIPDSVSLPFSAVREIDEVRLRKCSSLQTPREAVAVFSLPLQKELDFQTLPKGVIPVLDRIQDPGNMGTIIRLCEWHGCSTLILGEGCVDPFSPKVVQSSMGALAGVTLYRDVDLPGWMSFNKDKSTSEIIATDMTGTSLYKWKPERDTIFLLLGNEGGGLSSELKQLADHTITIPRSSRSFSAESLNVGVASAIILSHLTAHSLLL</sequence>
<reference evidence="6 7" key="1">
    <citation type="submission" date="2014-08" db="EMBL/GenBank/DDBJ databases">
        <title>Porphyromonas canoris strain:OH2762 Genome sequencing.</title>
        <authorList>
            <person name="Wallis C."/>
            <person name="Deusch O."/>
            <person name="O'Flynn C."/>
            <person name="Davis I."/>
            <person name="Jospin G."/>
            <person name="Darling A.E."/>
            <person name="Coil D.A."/>
            <person name="Alexiev A."/>
            <person name="Horsfall A."/>
            <person name="Kirkwood N."/>
            <person name="Harris S."/>
            <person name="Eisen J.A."/>
        </authorList>
    </citation>
    <scope>NUCLEOTIDE SEQUENCE [LARGE SCALE GENOMIC DNA]</scope>
    <source>
        <strain evidence="7">COT-108 OH2762</strain>
    </source>
</reference>
<accession>A0ABR4XLI3</accession>
<evidence type="ECO:0000256" key="3">
    <source>
        <dbReference type="ARBA" id="ARBA00022679"/>
    </source>
</evidence>
<evidence type="ECO:0000259" key="5">
    <source>
        <dbReference type="Pfam" id="PF22435"/>
    </source>
</evidence>
<dbReference type="InterPro" id="IPR001537">
    <property type="entry name" value="SpoU_MeTrfase"/>
</dbReference>
<keyword evidence="3" id="KW-0808">Transferase</keyword>
<evidence type="ECO:0008006" key="8">
    <source>
        <dbReference type="Google" id="ProtNLM"/>
    </source>
</evidence>
<dbReference type="SUPFAM" id="SSF55315">
    <property type="entry name" value="L30e-like"/>
    <property type="match status" value="1"/>
</dbReference>
<evidence type="ECO:0000259" key="4">
    <source>
        <dbReference type="Pfam" id="PF00588"/>
    </source>
</evidence>
<proteinExistence type="inferred from homology"/>
<dbReference type="InterPro" id="IPR029064">
    <property type="entry name" value="Ribosomal_eL30-like_sf"/>
</dbReference>
<dbReference type="Proteomes" id="UP000030101">
    <property type="component" value="Unassembled WGS sequence"/>
</dbReference>